<dbReference type="AlphaFoldDB" id="A0A345UJF0"/>
<dbReference type="EMBL" id="CP027806">
    <property type="protein sequence ID" value="AXJ00602.1"/>
    <property type="molecule type" value="Genomic_DNA"/>
</dbReference>
<keyword evidence="9" id="KW-1185">Reference proteome</keyword>
<dbReference type="CDD" id="cd15904">
    <property type="entry name" value="TSPO_MBR"/>
    <property type="match status" value="1"/>
</dbReference>
<organism evidence="8 9">
    <name type="scientific">Cyclonatronum proteinivorum</name>
    <dbReference type="NCBI Taxonomy" id="1457365"/>
    <lineage>
        <taxon>Bacteria</taxon>
        <taxon>Pseudomonadati</taxon>
        <taxon>Balneolota</taxon>
        <taxon>Balneolia</taxon>
        <taxon>Balneolales</taxon>
        <taxon>Cyclonatronaceae</taxon>
        <taxon>Cyclonatronum</taxon>
    </lineage>
</organism>
<feature type="transmembrane region" description="Helical" evidence="6">
    <location>
        <begin position="50"/>
        <end position="72"/>
    </location>
</feature>
<evidence type="ECO:0000256" key="7">
    <source>
        <dbReference type="SAM" id="SignalP"/>
    </source>
</evidence>
<keyword evidence="5 6" id="KW-0472">Membrane</keyword>
<dbReference type="FunFam" id="1.20.1260.100:FF:000001">
    <property type="entry name" value="translocator protein 2"/>
    <property type="match status" value="1"/>
</dbReference>
<evidence type="ECO:0000313" key="9">
    <source>
        <dbReference type="Proteomes" id="UP000254808"/>
    </source>
</evidence>
<dbReference type="GO" id="GO:0016020">
    <property type="term" value="C:membrane"/>
    <property type="evidence" value="ECO:0007669"/>
    <property type="project" value="UniProtKB-SubCell"/>
</dbReference>
<feature type="transmembrane region" description="Helical" evidence="6">
    <location>
        <begin position="111"/>
        <end position="130"/>
    </location>
</feature>
<dbReference type="KEGG" id="cprv:CYPRO_1346"/>
<dbReference type="Proteomes" id="UP000254808">
    <property type="component" value="Chromosome"/>
</dbReference>
<accession>A0A345UJF0</accession>
<evidence type="ECO:0000256" key="4">
    <source>
        <dbReference type="ARBA" id="ARBA00022989"/>
    </source>
</evidence>
<gene>
    <name evidence="8" type="ORF">CYPRO_1346</name>
</gene>
<reference evidence="8 9" key="1">
    <citation type="submission" date="2018-03" db="EMBL/GenBank/DDBJ databases">
        <title>Phenotypic and genomic properties of Cyclonatronum proteinivorum gen. nov., sp. nov., a haloalkaliphilic bacteroidete from soda lakes possessing Na+-translocating rhodopsin.</title>
        <authorList>
            <person name="Toshchakov S.V."/>
            <person name="Korzhenkov A."/>
            <person name="Samarov N.I."/>
            <person name="Kublanov I.V."/>
            <person name="Muntyan M.S."/>
            <person name="Sorokin D.Y."/>
        </authorList>
    </citation>
    <scope>NUCLEOTIDE SEQUENCE [LARGE SCALE GENOMIC DNA]</scope>
    <source>
        <strain evidence="8 9">Omega</strain>
    </source>
</reference>
<evidence type="ECO:0000313" key="8">
    <source>
        <dbReference type="EMBL" id="AXJ00602.1"/>
    </source>
</evidence>
<keyword evidence="4 6" id="KW-1133">Transmembrane helix</keyword>
<evidence type="ECO:0000256" key="1">
    <source>
        <dbReference type="ARBA" id="ARBA00004141"/>
    </source>
</evidence>
<evidence type="ECO:0000256" key="6">
    <source>
        <dbReference type="SAM" id="Phobius"/>
    </source>
</evidence>
<keyword evidence="3 6" id="KW-0812">Transmembrane</keyword>
<dbReference type="InterPro" id="IPR038330">
    <property type="entry name" value="TspO/MBR-related_sf"/>
</dbReference>
<dbReference type="RefSeq" id="WP_114983869.1">
    <property type="nucleotide sequence ID" value="NZ_CP027806.1"/>
</dbReference>
<comment type="similarity">
    <text evidence="2">Belongs to the TspO/BZRP family.</text>
</comment>
<evidence type="ECO:0000256" key="5">
    <source>
        <dbReference type="ARBA" id="ARBA00023136"/>
    </source>
</evidence>
<proteinExistence type="inferred from homology"/>
<dbReference type="PIRSF" id="PIRSF005859">
    <property type="entry name" value="PBR"/>
    <property type="match status" value="1"/>
</dbReference>
<sequence>MSPKTKSAVALIIALALPQLAGLLGAIATADSVSTWYVDELNKPAFTPPGFVFPIVWPLLYLFMGIASWQIWKTLGDHPLARRALWLYGIQLLLNTLWSFLFFGLRMPGLAFAEILLLWLFIALTMAYFFKIRRSAGWLFVPYLLWVSFATVLNGTIWWMN</sequence>
<dbReference type="InterPro" id="IPR004307">
    <property type="entry name" value="TspO_MBR"/>
</dbReference>
<evidence type="ECO:0000256" key="2">
    <source>
        <dbReference type="ARBA" id="ARBA00007524"/>
    </source>
</evidence>
<dbReference type="PANTHER" id="PTHR10057:SF0">
    <property type="entry name" value="TRANSLOCATOR PROTEIN"/>
    <property type="match status" value="1"/>
</dbReference>
<name>A0A345UJF0_9BACT</name>
<keyword evidence="7" id="KW-0732">Signal</keyword>
<dbReference type="Gene3D" id="1.20.1260.100">
    <property type="entry name" value="TspO/MBR protein"/>
    <property type="match status" value="1"/>
</dbReference>
<dbReference type="OrthoDB" id="9795496at2"/>
<feature type="signal peptide" evidence="7">
    <location>
        <begin position="1"/>
        <end position="21"/>
    </location>
</feature>
<feature type="transmembrane region" description="Helical" evidence="6">
    <location>
        <begin position="137"/>
        <end position="160"/>
    </location>
</feature>
<dbReference type="PANTHER" id="PTHR10057">
    <property type="entry name" value="PERIPHERAL-TYPE BENZODIAZEPINE RECEPTOR"/>
    <property type="match status" value="1"/>
</dbReference>
<feature type="chain" id="PRO_5016643040" evidence="7">
    <location>
        <begin position="22"/>
        <end position="161"/>
    </location>
</feature>
<dbReference type="Pfam" id="PF03073">
    <property type="entry name" value="TspO_MBR"/>
    <property type="match status" value="1"/>
</dbReference>
<protein>
    <submittedName>
        <fullName evidence="8">TspO and MBR related protein</fullName>
    </submittedName>
</protein>
<dbReference type="GO" id="GO:0033013">
    <property type="term" value="P:tetrapyrrole metabolic process"/>
    <property type="evidence" value="ECO:0007669"/>
    <property type="project" value="UniProtKB-ARBA"/>
</dbReference>
<evidence type="ECO:0000256" key="3">
    <source>
        <dbReference type="ARBA" id="ARBA00022692"/>
    </source>
</evidence>
<comment type="subcellular location">
    <subcellularLocation>
        <location evidence="1">Membrane</location>
        <topology evidence="1">Multi-pass membrane protein</topology>
    </subcellularLocation>
</comment>
<feature type="transmembrane region" description="Helical" evidence="6">
    <location>
        <begin position="84"/>
        <end position="105"/>
    </location>
</feature>